<name>A8BYH2_GIAIC</name>
<accession>A8BYH2</accession>
<reference evidence="3 4" key="1">
    <citation type="journal article" date="2007" name="Science">
        <title>Genomic minimalism in the early diverging intestinal parasite Giardia lamblia.</title>
        <authorList>
            <person name="Morrison H.G."/>
            <person name="McArthur A.G."/>
            <person name="Gillin F.D."/>
            <person name="Aley S.B."/>
            <person name="Adam R.D."/>
            <person name="Olsen G.J."/>
            <person name="Best A.A."/>
            <person name="Cande W.Z."/>
            <person name="Chen F."/>
            <person name="Cipriano M.J."/>
            <person name="Davids B.J."/>
            <person name="Dawson S.C."/>
            <person name="Elmendorf H.G."/>
            <person name="Hehl A.B."/>
            <person name="Holder M.E."/>
            <person name="Huse S.M."/>
            <person name="Kim U.U."/>
            <person name="Lasek-Nesselquist E."/>
            <person name="Manning G."/>
            <person name="Nigam A."/>
            <person name="Nixon J.E."/>
            <person name="Palm D."/>
            <person name="Passamaneck N.E."/>
            <person name="Prabhu A."/>
            <person name="Reich C.I."/>
            <person name="Reiner D.S."/>
            <person name="Samuelson J."/>
            <person name="Svard S.G."/>
            <person name="Sogin M.L."/>
        </authorList>
    </citation>
    <scope>NUCLEOTIDE SEQUENCE [LARGE SCALE GENOMIC DNA]</scope>
    <source>
        <strain evidence="3 4">WB C6</strain>
    </source>
</reference>
<dbReference type="PANTHER" id="PTHR11426">
    <property type="entry name" value="HISTONE H3"/>
    <property type="match status" value="1"/>
</dbReference>
<dbReference type="EMBL" id="AACB03000003">
    <property type="protein sequence ID" value="KAE8302709.1"/>
    <property type="molecule type" value="Genomic_DNA"/>
</dbReference>
<feature type="domain" description="Core Histone H2A/H2B/H3" evidence="2">
    <location>
        <begin position="55"/>
        <end position="145"/>
    </location>
</feature>
<dbReference type="KEGG" id="gla:GL50803_003367"/>
<dbReference type="CDD" id="cd22911">
    <property type="entry name" value="HFD_H3"/>
    <property type="match status" value="1"/>
</dbReference>
<dbReference type="OMA" id="CQILANH"/>
<dbReference type="GeneID" id="5697026"/>
<comment type="similarity">
    <text evidence="1">Belongs to the histone H3 family.</text>
</comment>
<dbReference type="GO" id="GO:0046982">
    <property type="term" value="F:protein heterodimerization activity"/>
    <property type="evidence" value="ECO:0007669"/>
    <property type="project" value="InterPro"/>
</dbReference>
<protein>
    <submittedName>
        <fullName evidence="3">Histone H3</fullName>
    </submittedName>
</protein>
<dbReference type="SUPFAM" id="SSF47113">
    <property type="entry name" value="Histone-fold"/>
    <property type="match status" value="1"/>
</dbReference>
<evidence type="ECO:0000259" key="2">
    <source>
        <dbReference type="Pfam" id="PF00125"/>
    </source>
</evidence>
<comment type="caution">
    <text evidence="3">The sequence shown here is derived from an EMBL/GenBank/DDBJ whole genome shotgun (WGS) entry which is preliminary data.</text>
</comment>
<dbReference type="HOGENOM" id="CLU_078295_3_2_1"/>
<dbReference type="GO" id="GO:0000786">
    <property type="term" value="C:nucleosome"/>
    <property type="evidence" value="ECO:0007669"/>
    <property type="project" value="InterPro"/>
</dbReference>
<proteinExistence type="inferred from homology"/>
<dbReference type="RefSeq" id="XP_001704171.1">
    <property type="nucleotide sequence ID" value="XM_001704119.1"/>
</dbReference>
<evidence type="ECO:0000256" key="1">
    <source>
        <dbReference type="ARBA" id="ARBA00010343"/>
    </source>
</evidence>
<dbReference type="SMART" id="SM00428">
    <property type="entry name" value="H3"/>
    <property type="match status" value="1"/>
</dbReference>
<dbReference type="GO" id="GO:0030527">
    <property type="term" value="F:structural constituent of chromatin"/>
    <property type="evidence" value="ECO:0007669"/>
    <property type="project" value="InterPro"/>
</dbReference>
<dbReference type="Proteomes" id="UP000001548">
    <property type="component" value="Unassembled WGS sequence"/>
</dbReference>
<sequence>MARTKNTAMDRSKSVHVNTARKGQHAPRKTILSKKTVARKAISKSEKAVTRRARPGSQVRKEITNMQRRVTSVIPIACFQRLVRDITCSLPSGGNEIRFQAQAIGALQEASEAMLSQVLGDCQILANHAHRVTIMDKDIQIYMRIVRPPWMNGIHGSML</sequence>
<dbReference type="GO" id="GO:0005634">
    <property type="term" value="C:nucleus"/>
    <property type="evidence" value="ECO:0000318"/>
    <property type="project" value="GO_Central"/>
</dbReference>
<dbReference type="SMR" id="A8BYH2"/>
<dbReference type="VEuPathDB" id="GiardiaDB:GL50803_3367"/>
<dbReference type="InterPro" id="IPR000164">
    <property type="entry name" value="Histone_H3/CENP-A"/>
</dbReference>
<organism evidence="3 4">
    <name type="scientific">Giardia intestinalis (strain ATCC 50803 / WB clone C6)</name>
    <name type="common">Giardia lamblia</name>
    <dbReference type="NCBI Taxonomy" id="184922"/>
    <lineage>
        <taxon>Eukaryota</taxon>
        <taxon>Metamonada</taxon>
        <taxon>Diplomonadida</taxon>
        <taxon>Hexamitidae</taxon>
        <taxon>Giardiinae</taxon>
        <taxon>Giardia</taxon>
    </lineage>
</organism>
<dbReference type="GO" id="GO:0003677">
    <property type="term" value="F:DNA binding"/>
    <property type="evidence" value="ECO:0007669"/>
    <property type="project" value="InterPro"/>
</dbReference>
<dbReference type="InterPro" id="IPR007125">
    <property type="entry name" value="H2A/H2B/H3"/>
</dbReference>
<dbReference type="PRINTS" id="PR00622">
    <property type="entry name" value="HISTONEH3"/>
</dbReference>
<gene>
    <name evidence="3" type="ORF">GL50803_003367</name>
</gene>
<evidence type="ECO:0000313" key="4">
    <source>
        <dbReference type="Proteomes" id="UP000001548"/>
    </source>
</evidence>
<keyword evidence="4" id="KW-1185">Reference proteome</keyword>
<dbReference type="Pfam" id="PF00125">
    <property type="entry name" value="Histone"/>
    <property type="match status" value="1"/>
</dbReference>
<evidence type="ECO:0000313" key="3">
    <source>
        <dbReference type="EMBL" id="KAE8302709.1"/>
    </source>
</evidence>
<dbReference type="Gene3D" id="1.10.20.10">
    <property type="entry name" value="Histone, subunit A"/>
    <property type="match status" value="1"/>
</dbReference>
<dbReference type="AlphaFoldDB" id="A8BYH2"/>
<dbReference type="InterPro" id="IPR009072">
    <property type="entry name" value="Histone-fold"/>
</dbReference>
<dbReference type="STRING" id="184922.A8BYH2"/>